<dbReference type="PANTHER" id="PTHR31018:SF3">
    <property type="entry name" value="RECEPTOR PROTEIN-TYROSINE KINASE"/>
    <property type="match status" value="1"/>
</dbReference>
<dbReference type="EMBL" id="JANBUY010000099">
    <property type="protein sequence ID" value="KAJ2864105.1"/>
    <property type="molecule type" value="Genomic_DNA"/>
</dbReference>
<dbReference type="InterPro" id="IPR036941">
    <property type="entry name" value="Rcpt_L-dom_sf"/>
</dbReference>
<evidence type="ECO:0000313" key="9">
    <source>
        <dbReference type="Proteomes" id="UP001140074"/>
    </source>
</evidence>
<evidence type="ECO:0000256" key="4">
    <source>
        <dbReference type="ARBA" id="ARBA00022729"/>
    </source>
</evidence>
<organism evidence="8 9">
    <name type="scientific">Coemansia aciculifera</name>
    <dbReference type="NCBI Taxonomy" id="417176"/>
    <lineage>
        <taxon>Eukaryota</taxon>
        <taxon>Fungi</taxon>
        <taxon>Fungi incertae sedis</taxon>
        <taxon>Zoopagomycota</taxon>
        <taxon>Kickxellomycotina</taxon>
        <taxon>Kickxellomycetes</taxon>
        <taxon>Kickxellales</taxon>
        <taxon>Kickxellaceae</taxon>
        <taxon>Coemansia</taxon>
    </lineage>
</organism>
<keyword evidence="4" id="KW-0732">Signal</keyword>
<evidence type="ECO:0000313" key="8">
    <source>
        <dbReference type="EMBL" id="KAJ2864105.1"/>
    </source>
</evidence>
<keyword evidence="2" id="KW-0134">Cell wall</keyword>
<feature type="domain" description="Receptor L-domain" evidence="7">
    <location>
        <begin position="77"/>
        <end position="172"/>
    </location>
</feature>
<evidence type="ECO:0000256" key="6">
    <source>
        <dbReference type="SAM" id="MobiDB-lite"/>
    </source>
</evidence>
<accession>A0A9W8IID7</accession>
<dbReference type="AlphaFoldDB" id="A0A9W8IID7"/>
<dbReference type="Proteomes" id="UP001140074">
    <property type="component" value="Unassembled WGS sequence"/>
</dbReference>
<evidence type="ECO:0000256" key="1">
    <source>
        <dbReference type="ARBA" id="ARBA00004191"/>
    </source>
</evidence>
<comment type="caution">
    <text evidence="8">The sequence shown here is derived from an EMBL/GenBank/DDBJ whole genome shotgun (WGS) entry which is preliminary data.</text>
</comment>
<keyword evidence="5" id="KW-0325">Glycoprotein</keyword>
<dbReference type="InterPro" id="IPR051648">
    <property type="entry name" value="CWI-Assembly_Regulator"/>
</dbReference>
<dbReference type="PANTHER" id="PTHR31018">
    <property type="entry name" value="SPORULATION-SPECIFIC PROTEIN-RELATED"/>
    <property type="match status" value="1"/>
</dbReference>
<proteinExistence type="predicted"/>
<evidence type="ECO:0000256" key="5">
    <source>
        <dbReference type="ARBA" id="ARBA00023180"/>
    </source>
</evidence>
<name>A0A9W8IID7_9FUNG</name>
<dbReference type="InterPro" id="IPR000494">
    <property type="entry name" value="Rcpt_L-dom"/>
</dbReference>
<dbReference type="Pfam" id="PF01030">
    <property type="entry name" value="Recep_L_domain"/>
    <property type="match status" value="1"/>
</dbReference>
<evidence type="ECO:0000259" key="7">
    <source>
        <dbReference type="Pfam" id="PF01030"/>
    </source>
</evidence>
<gene>
    <name evidence="8" type="primary">ecm33</name>
    <name evidence="8" type="ORF">GGH94_003139</name>
</gene>
<dbReference type="SUPFAM" id="SSF52058">
    <property type="entry name" value="L domain-like"/>
    <property type="match status" value="2"/>
</dbReference>
<feature type="compositionally biased region" description="Low complexity" evidence="6">
    <location>
        <begin position="393"/>
        <end position="412"/>
    </location>
</feature>
<dbReference type="Gene3D" id="3.80.20.20">
    <property type="entry name" value="Receptor L-domain"/>
    <property type="match status" value="1"/>
</dbReference>
<keyword evidence="3" id="KW-0964">Secreted</keyword>
<protein>
    <submittedName>
        <fullName evidence="8">Cell wall protein Ecm33</fullName>
    </submittedName>
</protein>
<evidence type="ECO:0000256" key="2">
    <source>
        <dbReference type="ARBA" id="ARBA00022512"/>
    </source>
</evidence>
<feature type="region of interest" description="Disordered" evidence="6">
    <location>
        <begin position="390"/>
        <end position="412"/>
    </location>
</feature>
<comment type="subcellular location">
    <subcellularLocation>
        <location evidence="1">Secreted</location>
        <location evidence="1">Cell wall</location>
    </subcellularLocation>
</comment>
<sequence length="434" mass="45093">MSSPALIVRECIVASANGPSCFATQVASACTIVHKLAAEHLAKHTRTRCFDSHGTVGACNKDITVSSQADINTVNACTKFQGDVTIDGHEEGIAGIGALSMDNIQQITGDLIIQNLYGLQTVSLGQLNSTGSLKILNNTNVYKVAIPKLSKVADFQVITNPNLKELTYSNITSVNNFQIIDTYIATLGAFSASSVANIEVLSNTQLSALDFSAVKKTSGYINIANNGRASNITFSQLTQVGGNVSFGNAATLDISKLGSVSDDFSLYQNSFKNLSVPALQTAKKSITLSQNLFSAISFPQITEIGSSLDIINNTNFKSISSSTFPKLKSVPGSIIINGSLDNVTFPSLTTVDGQVQLNGAGKLSCDDASKSFASVDSLNIECDLRVISDGNEESSGGSSDESGSGGSSSKKSSASHTTVAAVLGGVVAIVAACL</sequence>
<evidence type="ECO:0000256" key="3">
    <source>
        <dbReference type="ARBA" id="ARBA00022525"/>
    </source>
</evidence>
<reference evidence="8" key="1">
    <citation type="submission" date="2022-07" db="EMBL/GenBank/DDBJ databases">
        <title>Phylogenomic reconstructions and comparative analyses of Kickxellomycotina fungi.</title>
        <authorList>
            <person name="Reynolds N.K."/>
            <person name="Stajich J.E."/>
            <person name="Barry K."/>
            <person name="Grigoriev I.V."/>
            <person name="Crous P."/>
            <person name="Smith M.E."/>
        </authorList>
    </citation>
    <scope>NUCLEOTIDE SEQUENCE</scope>
    <source>
        <strain evidence="8">RSA 476</strain>
    </source>
</reference>
<keyword evidence="9" id="KW-1185">Reference proteome</keyword>